<evidence type="ECO:0000256" key="12">
    <source>
        <dbReference type="ARBA" id="ARBA00033148"/>
    </source>
</evidence>
<evidence type="ECO:0000256" key="6">
    <source>
        <dbReference type="ARBA" id="ARBA00022870"/>
    </source>
</evidence>
<name>A0A125SVE5_9VIRU</name>
<evidence type="ECO:0000256" key="11">
    <source>
        <dbReference type="ARBA" id="ARBA00025270"/>
    </source>
</evidence>
<organism evidence="13">
    <name type="scientific">Potexvirus alternantherae</name>
    <dbReference type="NCBI Taxonomy" id="85454"/>
    <lineage>
        <taxon>Viruses</taxon>
        <taxon>Riboviria</taxon>
        <taxon>Orthornavirae</taxon>
        <taxon>Kitrinoviricota</taxon>
        <taxon>Alsuviricetes</taxon>
        <taxon>Tymovirales</taxon>
        <taxon>Alphaflexiviridae</taxon>
        <taxon>Potexvirus</taxon>
    </lineage>
</organism>
<dbReference type="GO" id="GO:0044167">
    <property type="term" value="C:host cell endoplasmic reticulum membrane"/>
    <property type="evidence" value="ECO:0007669"/>
    <property type="project" value="UniProtKB-SubCell"/>
</dbReference>
<keyword evidence="6" id="KW-1043">Host membrane</keyword>
<evidence type="ECO:0000256" key="5">
    <source>
        <dbReference type="ARBA" id="ARBA00022692"/>
    </source>
</evidence>
<keyword evidence="9" id="KW-0472">Membrane</keyword>
<evidence type="ECO:0000256" key="9">
    <source>
        <dbReference type="ARBA" id="ARBA00023136"/>
    </source>
</evidence>
<comment type="similarity">
    <text evidence="2">Belongs to the Tymovirales TGBp3 protein family.</text>
</comment>
<proteinExistence type="inferred from homology"/>
<accession>A0A125SVE5</accession>
<sequence>MPYHVEVAVAILAFIGALVVLRPQPRGCLVSLTGHSATISGDCESISPETIKALGEYLTGLRF</sequence>
<evidence type="ECO:0000256" key="3">
    <source>
        <dbReference type="ARBA" id="ARBA00013812"/>
    </source>
</evidence>
<keyword evidence="8" id="KW-0916">Viral movement protein</keyword>
<gene>
    <name evidence="13" type="primary">TGBp3</name>
</gene>
<dbReference type="GO" id="GO:0046740">
    <property type="term" value="P:transport of virus in host, cell to cell"/>
    <property type="evidence" value="ECO:0007669"/>
    <property type="project" value="UniProtKB-KW"/>
</dbReference>
<comment type="function">
    <text evidence="11">Plays a role in viral cell-to-cell propagation, by facilitating genome transport to neighboring plant cells through plasmosdesmata. May induce the formation of granular vesicles derived from the Endoplasmic reticulum, which align on actin filaments.</text>
</comment>
<keyword evidence="10" id="KW-1038">Host endoplasmic reticulum</keyword>
<dbReference type="Pfam" id="PF02495">
    <property type="entry name" value="TGBp3"/>
    <property type="match status" value="1"/>
</dbReference>
<comment type="subcellular location">
    <subcellularLocation>
        <location evidence="1">Host endoplasmic reticulum membrane</location>
    </subcellularLocation>
</comment>
<dbReference type="EMBL" id="LC107515">
    <property type="protein sequence ID" value="BAU45632.1"/>
    <property type="molecule type" value="Genomic_RNA"/>
</dbReference>
<keyword evidence="7" id="KW-1133">Transmembrane helix</keyword>
<evidence type="ECO:0000256" key="8">
    <source>
        <dbReference type="ARBA" id="ARBA00023031"/>
    </source>
</evidence>
<keyword evidence="5" id="KW-0812">Transmembrane</keyword>
<reference evidence="13" key="1">
    <citation type="journal article" date="2016" name="Genome Announc.">
        <title>Complete Genome Sequence of Alternanthera mosaic virus, Isolated from Achyranthes bidentata in Asia.</title>
        <authorList>
            <person name="Iwabuchi N."/>
            <person name="Yoshida T."/>
            <person name="Yusa A."/>
            <person name="Nishida S."/>
            <person name="Tanno K."/>
            <person name="Keima T."/>
            <person name="Nijo T."/>
            <person name="Yamaji Y."/>
            <person name="Namba S."/>
        </authorList>
    </citation>
    <scope>NUCLEOTIDE SEQUENCE</scope>
    <source>
        <strain evidence="13">Ac</strain>
    </source>
</reference>
<protein>
    <recommendedName>
        <fullName evidence="3">Movement protein TGBp3</fullName>
    </recommendedName>
    <alternativeName>
        <fullName evidence="12">Triple gene block 3 protein</fullName>
    </alternativeName>
</protein>
<evidence type="ECO:0000256" key="4">
    <source>
        <dbReference type="ARBA" id="ARBA00022448"/>
    </source>
</evidence>
<evidence type="ECO:0000256" key="2">
    <source>
        <dbReference type="ARBA" id="ARBA00010355"/>
    </source>
</evidence>
<evidence type="ECO:0000256" key="10">
    <source>
        <dbReference type="ARBA" id="ARBA00023184"/>
    </source>
</evidence>
<keyword evidence="4" id="KW-0813">Transport</keyword>
<evidence type="ECO:0000256" key="7">
    <source>
        <dbReference type="ARBA" id="ARBA00022989"/>
    </source>
</evidence>
<evidence type="ECO:0000256" key="1">
    <source>
        <dbReference type="ARBA" id="ARBA00004625"/>
    </source>
</evidence>
<dbReference type="InterPro" id="IPR003411">
    <property type="entry name" value="TGBp3"/>
</dbReference>
<evidence type="ECO:0000313" key="13">
    <source>
        <dbReference type="EMBL" id="BAU45632.1"/>
    </source>
</evidence>